<evidence type="ECO:0000313" key="2">
    <source>
        <dbReference type="Proteomes" id="UP000077852"/>
    </source>
</evidence>
<accession>A0AA91DT50</accession>
<evidence type="ECO:0000313" key="1">
    <source>
        <dbReference type="EMBL" id="OAK66759.1"/>
    </source>
</evidence>
<comment type="caution">
    <text evidence="1">The sequence shown here is derived from an EMBL/GenBank/DDBJ whole genome shotgun (WGS) entry which is preliminary data.</text>
</comment>
<sequence length="71" mass="8320">MFDLLWLIGDAMLVFLWCGFLLDFSVSPAEMAVDWLPLRFPQRFRAHECNEEYVAGRGLSCRIWLHICGQK</sequence>
<dbReference type="AlphaFoldDB" id="A0AA91DT50"/>
<gene>
    <name evidence="1" type="ORF">A3K87_06020</name>
</gene>
<proteinExistence type="predicted"/>
<protein>
    <submittedName>
        <fullName evidence="1">Uncharacterized protein</fullName>
    </submittedName>
</protein>
<dbReference type="Proteomes" id="UP000077852">
    <property type="component" value="Unassembled WGS sequence"/>
</dbReference>
<reference evidence="1 2" key="1">
    <citation type="submission" date="2016-03" db="EMBL/GenBank/DDBJ databases">
        <title>Genome sequence of Variovorax paradoxus KB5.</title>
        <authorList>
            <person name="Jeong H."/>
            <person name="Hong C.E."/>
            <person name="Jo S.H."/>
            <person name="Park J.M."/>
        </authorList>
    </citation>
    <scope>NUCLEOTIDE SEQUENCE [LARGE SCALE GENOMIC DNA]</scope>
    <source>
        <strain evidence="1 2">KB5</strain>
    </source>
</reference>
<dbReference type="EMBL" id="LVHG01000013">
    <property type="protein sequence ID" value="OAK66759.1"/>
    <property type="molecule type" value="Genomic_DNA"/>
</dbReference>
<organism evidence="1 2">
    <name type="scientific">Variovorax paradoxus</name>
    <dbReference type="NCBI Taxonomy" id="34073"/>
    <lineage>
        <taxon>Bacteria</taxon>
        <taxon>Pseudomonadati</taxon>
        <taxon>Pseudomonadota</taxon>
        <taxon>Betaproteobacteria</taxon>
        <taxon>Burkholderiales</taxon>
        <taxon>Comamonadaceae</taxon>
        <taxon>Variovorax</taxon>
    </lineage>
</organism>
<name>A0AA91DT50_VARPD</name>